<dbReference type="EMBL" id="JAMGBB010000001">
    <property type="protein sequence ID" value="MCL6740562.1"/>
    <property type="molecule type" value="Genomic_DNA"/>
</dbReference>
<keyword evidence="2" id="KW-1185">Reference proteome</keyword>
<proteinExistence type="predicted"/>
<protein>
    <submittedName>
        <fullName evidence="1">Uncharacterized protein</fullName>
    </submittedName>
</protein>
<comment type="caution">
    <text evidence="1">The sequence shown here is derived from an EMBL/GenBank/DDBJ whole genome shotgun (WGS) entry which is preliminary data.</text>
</comment>
<dbReference type="RefSeq" id="WP_249914987.1">
    <property type="nucleotide sequence ID" value="NZ_JAMGBB010000001.1"/>
</dbReference>
<dbReference type="Proteomes" id="UP001165383">
    <property type="component" value="Unassembled WGS sequence"/>
</dbReference>
<accession>A0ABT0S8A4</accession>
<gene>
    <name evidence="1" type="ORF">LZ518_05375</name>
</gene>
<sequence length="104" mass="12156">MCAVVIDDHPAIKHWVRNVDRTPWSYWLPTSTDRFYPDFIAELIDGRILVVEYKGQDRTDNTDSREKRNIGERLEEVSEGRVLFWWAEDAQSGNLSRELTAITS</sequence>
<evidence type="ECO:0000313" key="2">
    <source>
        <dbReference type="Proteomes" id="UP001165383"/>
    </source>
</evidence>
<organism evidence="1 2">
    <name type="scientific">Sphingomonas brevis</name>
    <dbReference type="NCBI Taxonomy" id="2908206"/>
    <lineage>
        <taxon>Bacteria</taxon>
        <taxon>Pseudomonadati</taxon>
        <taxon>Pseudomonadota</taxon>
        <taxon>Alphaproteobacteria</taxon>
        <taxon>Sphingomonadales</taxon>
        <taxon>Sphingomonadaceae</taxon>
        <taxon>Sphingomonas</taxon>
    </lineage>
</organism>
<name>A0ABT0S8A4_9SPHN</name>
<evidence type="ECO:0000313" key="1">
    <source>
        <dbReference type="EMBL" id="MCL6740562.1"/>
    </source>
</evidence>
<reference evidence="1" key="1">
    <citation type="submission" date="2022-05" db="EMBL/GenBank/DDBJ databases">
        <authorList>
            <person name="Jo J.-H."/>
            <person name="Im W.-T."/>
        </authorList>
    </citation>
    <scope>NUCLEOTIDE SEQUENCE</scope>
    <source>
        <strain evidence="1">RB56-2</strain>
    </source>
</reference>